<keyword evidence="2" id="KW-0560">Oxidoreductase</keyword>
<dbReference type="AlphaFoldDB" id="A0A8J2PL20"/>
<dbReference type="Proteomes" id="UP000708208">
    <property type="component" value="Unassembled WGS sequence"/>
</dbReference>
<dbReference type="PROSITE" id="PS00557">
    <property type="entry name" value="FMN_HYDROXY_ACID_DH_1"/>
    <property type="match status" value="1"/>
</dbReference>
<organism evidence="6 7">
    <name type="scientific">Allacma fusca</name>
    <dbReference type="NCBI Taxonomy" id="39272"/>
    <lineage>
        <taxon>Eukaryota</taxon>
        <taxon>Metazoa</taxon>
        <taxon>Ecdysozoa</taxon>
        <taxon>Arthropoda</taxon>
        <taxon>Hexapoda</taxon>
        <taxon>Collembola</taxon>
        <taxon>Symphypleona</taxon>
        <taxon>Sminthuridae</taxon>
        <taxon>Allacma</taxon>
    </lineage>
</organism>
<protein>
    <recommendedName>
        <fullName evidence="5">FMN hydroxy acid dehydrogenase domain-containing protein</fullName>
    </recommendedName>
</protein>
<keyword evidence="7" id="KW-1185">Reference proteome</keyword>
<dbReference type="OrthoDB" id="25826at2759"/>
<reference evidence="6" key="1">
    <citation type="submission" date="2021-06" db="EMBL/GenBank/DDBJ databases">
        <authorList>
            <person name="Hodson N. C."/>
            <person name="Mongue J. A."/>
            <person name="Jaron S. K."/>
        </authorList>
    </citation>
    <scope>NUCLEOTIDE SEQUENCE</scope>
</reference>
<accession>A0A8J2PL20</accession>
<sequence length="131" mass="14597">MYSMNFSAAIVRRAEAAGFEAIVLSVDIPVAGKRRENVRNKFALSDDIEIFSLPKTFSISEKESAFVHVDEILDQSMTWEDLKWLHSVTKLPIILKGIMCPEDAKLAIEYGAQAIFVSNHGGRQLDSVLPT</sequence>
<evidence type="ECO:0000313" key="7">
    <source>
        <dbReference type="Proteomes" id="UP000708208"/>
    </source>
</evidence>
<dbReference type="InterPro" id="IPR000262">
    <property type="entry name" value="FMN-dep_DH"/>
</dbReference>
<proteinExistence type="predicted"/>
<evidence type="ECO:0000256" key="3">
    <source>
        <dbReference type="ARBA" id="ARBA00029325"/>
    </source>
</evidence>
<evidence type="ECO:0000313" key="6">
    <source>
        <dbReference type="EMBL" id="CAG7817589.1"/>
    </source>
</evidence>
<dbReference type="GO" id="GO:0003973">
    <property type="term" value="F:(S)-2-hydroxy-acid oxidase activity"/>
    <property type="evidence" value="ECO:0007669"/>
    <property type="project" value="UniProtKB-EC"/>
</dbReference>
<dbReference type="Pfam" id="PF01070">
    <property type="entry name" value="FMN_dh"/>
    <property type="match status" value="1"/>
</dbReference>
<evidence type="ECO:0000256" key="2">
    <source>
        <dbReference type="ARBA" id="ARBA00023002"/>
    </source>
</evidence>
<feature type="non-terminal residue" evidence="6">
    <location>
        <position position="1"/>
    </location>
</feature>
<dbReference type="PANTHER" id="PTHR10578">
    <property type="entry name" value="S -2-HYDROXY-ACID OXIDASE-RELATED"/>
    <property type="match status" value="1"/>
</dbReference>
<comment type="catalytic activity">
    <reaction evidence="3">
        <text>a (2S)-2-hydroxycarboxylate + O2 = a 2-oxocarboxylate + H2O2</text>
        <dbReference type="Rhea" id="RHEA:16789"/>
        <dbReference type="ChEBI" id="CHEBI:15379"/>
        <dbReference type="ChEBI" id="CHEBI:16240"/>
        <dbReference type="ChEBI" id="CHEBI:35179"/>
        <dbReference type="ChEBI" id="CHEBI:58123"/>
        <dbReference type="EC" id="1.1.3.15"/>
    </reaction>
    <physiologicalReaction direction="left-to-right" evidence="3">
        <dbReference type="Rhea" id="RHEA:16790"/>
    </physiologicalReaction>
</comment>
<dbReference type="InterPro" id="IPR037396">
    <property type="entry name" value="FMN_HAD"/>
</dbReference>
<feature type="domain" description="FMN hydroxy acid dehydrogenase" evidence="5">
    <location>
        <begin position="1"/>
        <end position="131"/>
    </location>
</feature>
<gene>
    <name evidence="6" type="ORF">AFUS01_LOCUS28145</name>
</gene>
<dbReference type="PROSITE" id="PS51349">
    <property type="entry name" value="FMN_HYDROXY_ACID_DH_2"/>
    <property type="match status" value="1"/>
</dbReference>
<dbReference type="PANTHER" id="PTHR10578:SF149">
    <property type="entry name" value="2-HYDROXYACID OXIDASE 2"/>
    <property type="match status" value="1"/>
</dbReference>
<dbReference type="EMBL" id="CAJVCH010398092">
    <property type="protein sequence ID" value="CAG7817589.1"/>
    <property type="molecule type" value="Genomic_DNA"/>
</dbReference>
<evidence type="ECO:0000259" key="5">
    <source>
        <dbReference type="PROSITE" id="PS51349"/>
    </source>
</evidence>
<dbReference type="InterPro" id="IPR008259">
    <property type="entry name" value="FMN_hydac_DH_AS"/>
</dbReference>
<comment type="caution">
    <text evidence="6">The sequence shown here is derived from an EMBL/GenBank/DDBJ whole genome shotgun (WGS) entry which is preliminary data.</text>
</comment>
<name>A0A8J2PL20_9HEXA</name>
<comment type="cofactor">
    <cofactor evidence="1">
        <name>FMN</name>
        <dbReference type="ChEBI" id="CHEBI:58210"/>
    </cofactor>
</comment>
<evidence type="ECO:0000256" key="1">
    <source>
        <dbReference type="ARBA" id="ARBA00001917"/>
    </source>
</evidence>
<comment type="catalytic activity">
    <reaction evidence="4">
        <text>2-hydroxyoctanoate + O2 = 2-oxooctanoate + H2O2</text>
        <dbReference type="Rhea" id="RHEA:67940"/>
        <dbReference type="ChEBI" id="CHEBI:15379"/>
        <dbReference type="ChEBI" id="CHEBI:16240"/>
        <dbReference type="ChEBI" id="CHEBI:133514"/>
        <dbReference type="ChEBI" id="CHEBI:176689"/>
    </reaction>
    <physiologicalReaction direction="left-to-right" evidence="4">
        <dbReference type="Rhea" id="RHEA:67941"/>
    </physiologicalReaction>
</comment>
<dbReference type="GO" id="GO:0005777">
    <property type="term" value="C:peroxisome"/>
    <property type="evidence" value="ECO:0007669"/>
    <property type="project" value="UniProtKB-ARBA"/>
</dbReference>
<evidence type="ECO:0000256" key="4">
    <source>
        <dbReference type="ARBA" id="ARBA00029327"/>
    </source>
</evidence>